<dbReference type="eggNOG" id="KOG0742">
    <property type="taxonomic scope" value="Eukaryota"/>
</dbReference>
<protein>
    <submittedName>
        <fullName evidence="2">p-loop containing nucleoside triphosphate hydrolase protein</fullName>
    </submittedName>
</protein>
<dbReference type="SUPFAM" id="SSF52540">
    <property type="entry name" value="P-loop containing nucleoside triphosphate hydrolases"/>
    <property type="match status" value="1"/>
</dbReference>
<dbReference type="SMART" id="SM00382">
    <property type="entry name" value="AAA"/>
    <property type="match status" value="1"/>
</dbReference>
<evidence type="ECO:0000259" key="1">
    <source>
        <dbReference type="SMART" id="SM00382"/>
    </source>
</evidence>
<dbReference type="PANTHER" id="PTHR46411:SF3">
    <property type="entry name" value="AAA+ ATPASE DOMAIN-CONTAINING PROTEIN"/>
    <property type="match status" value="1"/>
</dbReference>
<dbReference type="GO" id="GO:0005524">
    <property type="term" value="F:ATP binding"/>
    <property type="evidence" value="ECO:0007669"/>
    <property type="project" value="InterPro"/>
</dbReference>
<dbReference type="Pfam" id="PF00004">
    <property type="entry name" value="AAA"/>
    <property type="match status" value="1"/>
</dbReference>
<dbReference type="InterPro" id="IPR027417">
    <property type="entry name" value="P-loop_NTPase"/>
</dbReference>
<feature type="domain" description="AAA+ ATPase" evidence="1">
    <location>
        <begin position="1"/>
        <end position="125"/>
    </location>
</feature>
<dbReference type="Gene3D" id="3.40.50.300">
    <property type="entry name" value="P-loop containing nucleotide triphosphate hydrolases"/>
    <property type="match status" value="1"/>
</dbReference>
<keyword evidence="2" id="KW-0378">Hydrolase</keyword>
<feature type="non-terminal residue" evidence="2">
    <location>
        <position position="1"/>
    </location>
</feature>
<dbReference type="Proteomes" id="UP000030669">
    <property type="component" value="Unassembled WGS sequence"/>
</dbReference>
<dbReference type="OMA" id="FSIGEHC"/>
<name>S7RBB4_GLOTA</name>
<dbReference type="AlphaFoldDB" id="S7RBB4"/>
<dbReference type="STRING" id="670483.S7RBB4"/>
<dbReference type="GeneID" id="19306585"/>
<accession>S7RBB4</accession>
<dbReference type="InterPro" id="IPR003959">
    <property type="entry name" value="ATPase_AAA_core"/>
</dbReference>
<dbReference type="GO" id="GO:0016887">
    <property type="term" value="F:ATP hydrolysis activity"/>
    <property type="evidence" value="ECO:0007669"/>
    <property type="project" value="InterPro"/>
</dbReference>
<gene>
    <name evidence="2" type="ORF">GLOTRDRAFT_48585</name>
</gene>
<organism evidence="2 3">
    <name type="scientific">Gloeophyllum trabeum (strain ATCC 11539 / FP-39264 / Madison 617)</name>
    <name type="common">Brown rot fungus</name>
    <dbReference type="NCBI Taxonomy" id="670483"/>
    <lineage>
        <taxon>Eukaryota</taxon>
        <taxon>Fungi</taxon>
        <taxon>Dikarya</taxon>
        <taxon>Basidiomycota</taxon>
        <taxon>Agaricomycotina</taxon>
        <taxon>Agaricomycetes</taxon>
        <taxon>Gloeophyllales</taxon>
        <taxon>Gloeophyllaceae</taxon>
        <taxon>Gloeophyllum</taxon>
    </lineage>
</organism>
<dbReference type="OrthoDB" id="10042665at2759"/>
<proteinExistence type="predicted"/>
<dbReference type="RefSeq" id="XP_007869875.1">
    <property type="nucleotide sequence ID" value="XM_007871684.1"/>
</dbReference>
<dbReference type="KEGG" id="gtr:GLOTRDRAFT_48585"/>
<evidence type="ECO:0000313" key="3">
    <source>
        <dbReference type="Proteomes" id="UP000030669"/>
    </source>
</evidence>
<sequence length="141" mass="15711">AVLHGPPGTGKTLTAEAVAEYLKRPLYMVGSSELPAAPSQLEESLRSILKLATAWDAVLLIDEADVYLERRSLHELSRNALVSVALRVLEYHRGVLFLTTNRIKNFDDAFLSRFSIGKEPNIKPTDRSDQTIGRRYQVFGA</sequence>
<evidence type="ECO:0000313" key="2">
    <source>
        <dbReference type="EMBL" id="EPQ51505.1"/>
    </source>
</evidence>
<reference evidence="2 3" key="1">
    <citation type="journal article" date="2012" name="Science">
        <title>The Paleozoic origin of enzymatic lignin decomposition reconstructed from 31 fungal genomes.</title>
        <authorList>
            <person name="Floudas D."/>
            <person name="Binder M."/>
            <person name="Riley R."/>
            <person name="Barry K."/>
            <person name="Blanchette R.A."/>
            <person name="Henrissat B."/>
            <person name="Martinez A.T."/>
            <person name="Otillar R."/>
            <person name="Spatafora J.W."/>
            <person name="Yadav J.S."/>
            <person name="Aerts A."/>
            <person name="Benoit I."/>
            <person name="Boyd A."/>
            <person name="Carlson A."/>
            <person name="Copeland A."/>
            <person name="Coutinho P.M."/>
            <person name="de Vries R.P."/>
            <person name="Ferreira P."/>
            <person name="Findley K."/>
            <person name="Foster B."/>
            <person name="Gaskell J."/>
            <person name="Glotzer D."/>
            <person name="Gorecki P."/>
            <person name="Heitman J."/>
            <person name="Hesse C."/>
            <person name="Hori C."/>
            <person name="Igarashi K."/>
            <person name="Jurgens J.A."/>
            <person name="Kallen N."/>
            <person name="Kersten P."/>
            <person name="Kohler A."/>
            <person name="Kuees U."/>
            <person name="Kumar T.K.A."/>
            <person name="Kuo A."/>
            <person name="LaButti K."/>
            <person name="Larrondo L.F."/>
            <person name="Lindquist E."/>
            <person name="Ling A."/>
            <person name="Lombard V."/>
            <person name="Lucas S."/>
            <person name="Lundell T."/>
            <person name="Martin R."/>
            <person name="McLaughlin D.J."/>
            <person name="Morgenstern I."/>
            <person name="Morin E."/>
            <person name="Murat C."/>
            <person name="Nagy L.G."/>
            <person name="Nolan M."/>
            <person name="Ohm R.A."/>
            <person name="Patyshakuliyeva A."/>
            <person name="Rokas A."/>
            <person name="Ruiz-Duenas F.J."/>
            <person name="Sabat G."/>
            <person name="Salamov A."/>
            <person name="Samejima M."/>
            <person name="Schmutz J."/>
            <person name="Slot J.C."/>
            <person name="St John F."/>
            <person name="Stenlid J."/>
            <person name="Sun H."/>
            <person name="Sun S."/>
            <person name="Syed K."/>
            <person name="Tsang A."/>
            <person name="Wiebenga A."/>
            <person name="Young D."/>
            <person name="Pisabarro A."/>
            <person name="Eastwood D.C."/>
            <person name="Martin F."/>
            <person name="Cullen D."/>
            <person name="Grigoriev I.V."/>
            <person name="Hibbett D.S."/>
        </authorList>
    </citation>
    <scope>NUCLEOTIDE SEQUENCE [LARGE SCALE GENOMIC DNA]</scope>
    <source>
        <strain evidence="2 3">ATCC 11539</strain>
    </source>
</reference>
<keyword evidence="3" id="KW-1185">Reference proteome</keyword>
<dbReference type="InterPro" id="IPR003593">
    <property type="entry name" value="AAA+_ATPase"/>
</dbReference>
<dbReference type="EMBL" id="KB469310">
    <property type="protein sequence ID" value="EPQ51505.1"/>
    <property type="molecule type" value="Genomic_DNA"/>
</dbReference>
<dbReference type="HOGENOM" id="CLU_144292_0_0_1"/>
<dbReference type="CDD" id="cd19481">
    <property type="entry name" value="RecA-like_protease"/>
    <property type="match status" value="1"/>
</dbReference>
<dbReference type="PANTHER" id="PTHR46411">
    <property type="entry name" value="FAMILY ATPASE, PUTATIVE-RELATED"/>
    <property type="match status" value="1"/>
</dbReference>